<dbReference type="Pfam" id="PF11139">
    <property type="entry name" value="SfLAP"/>
    <property type="match status" value="1"/>
</dbReference>
<feature type="transmembrane region" description="Helical" evidence="1">
    <location>
        <begin position="42"/>
        <end position="63"/>
    </location>
</feature>
<keyword evidence="1" id="KW-1133">Transmembrane helix</keyword>
<dbReference type="Proteomes" id="UP000078437">
    <property type="component" value="Chromosome"/>
</dbReference>
<evidence type="ECO:0000256" key="1">
    <source>
        <dbReference type="SAM" id="Phobius"/>
    </source>
</evidence>
<organism evidence="2 3">
    <name type="scientific">Agromyces aureus</name>
    <dbReference type="NCBI Taxonomy" id="453304"/>
    <lineage>
        <taxon>Bacteria</taxon>
        <taxon>Bacillati</taxon>
        <taxon>Actinomycetota</taxon>
        <taxon>Actinomycetes</taxon>
        <taxon>Micrococcales</taxon>
        <taxon>Microbacteriaceae</taxon>
        <taxon>Agromyces</taxon>
    </lineage>
</organism>
<evidence type="ECO:0000313" key="2">
    <source>
        <dbReference type="EMBL" id="ANJ25997.1"/>
    </source>
</evidence>
<feature type="transmembrane region" description="Helical" evidence="1">
    <location>
        <begin position="6"/>
        <end position="30"/>
    </location>
</feature>
<dbReference type="KEGG" id="agy:ATC03_03860"/>
<protein>
    <recommendedName>
        <fullName evidence="4">GAP family protein</fullName>
    </recommendedName>
</protein>
<dbReference type="STRING" id="453304.ATC03_03860"/>
<name>A0A191WCN6_9MICO</name>
<accession>A0A191WCN6</accession>
<feature type="transmembrane region" description="Helical" evidence="1">
    <location>
        <begin position="157"/>
        <end position="179"/>
    </location>
</feature>
<dbReference type="InterPro" id="IPR021315">
    <property type="entry name" value="Gap/Sap"/>
</dbReference>
<keyword evidence="1" id="KW-0812">Transmembrane</keyword>
<dbReference type="AlphaFoldDB" id="A0A191WCN6"/>
<feature type="transmembrane region" description="Helical" evidence="1">
    <location>
        <begin position="116"/>
        <end position="145"/>
    </location>
</feature>
<dbReference type="RefSeq" id="WP_067873316.1">
    <property type="nucleotide sequence ID" value="NZ_CP013979.1"/>
</dbReference>
<evidence type="ECO:0008006" key="4">
    <source>
        <dbReference type="Google" id="ProtNLM"/>
    </source>
</evidence>
<feature type="transmembrane region" description="Helical" evidence="1">
    <location>
        <begin position="75"/>
        <end position="96"/>
    </location>
</feature>
<dbReference type="OrthoDB" id="4462109at2"/>
<feature type="transmembrane region" description="Helical" evidence="1">
    <location>
        <begin position="200"/>
        <end position="219"/>
    </location>
</feature>
<sequence length="222" mass="23272">MLAAIGHLLPIAIAMALSTVPIMATIVLLLSANRSRTALPFLIGWVAGLLIVVTACTIFAQLIPTPGLGLRPNTAIGAWEVVIGLALIVVAIVSWVRSRHTDRTDLPAWLRGLDRLGRWSAVGFALLLNVRPKALLLAIAAGLAIRAENLDVADSAIAIGVYAVISASTVAVPIILTLAAPHRMEPRLVAAQEWLARNNGIVGSAILLMIGVVVLGSGLSRF</sequence>
<keyword evidence="1" id="KW-0472">Membrane</keyword>
<gene>
    <name evidence="2" type="ORF">ATC03_03860</name>
</gene>
<reference evidence="2 3" key="1">
    <citation type="journal article" date="2016" name="Int. J. Syst. Evol. Microbiol.">
        <title>Agromyces aureus sp. nov., isolated from the rhizosphere of Salix caprea L. grown in a heavy-metal-contaminated soil.</title>
        <authorList>
            <person name="Corretto E."/>
            <person name="Antonielli L."/>
            <person name="Sessitsch A."/>
            <person name="Compant S."/>
            <person name="Gorfer M."/>
            <person name="Kuffner M."/>
            <person name="Brader G."/>
        </authorList>
    </citation>
    <scope>NUCLEOTIDE SEQUENCE [LARGE SCALE GENOMIC DNA]</scope>
    <source>
        <strain evidence="2 3">AR33</strain>
    </source>
</reference>
<dbReference type="EMBL" id="CP013979">
    <property type="protein sequence ID" value="ANJ25997.1"/>
    <property type="molecule type" value="Genomic_DNA"/>
</dbReference>
<proteinExistence type="predicted"/>
<evidence type="ECO:0000313" key="3">
    <source>
        <dbReference type="Proteomes" id="UP000078437"/>
    </source>
</evidence>
<keyword evidence="3" id="KW-1185">Reference proteome</keyword>
<reference evidence="3" key="2">
    <citation type="submission" date="2016-01" db="EMBL/GenBank/DDBJ databases">
        <title>Complete genome sequence of Agromyces aureus AR33T and comparison with related organisms.</title>
        <authorList>
            <person name="Corretto E."/>
            <person name="Antonielli L."/>
            <person name="Sessitsch A."/>
            <person name="Brader G."/>
        </authorList>
    </citation>
    <scope>NUCLEOTIDE SEQUENCE [LARGE SCALE GENOMIC DNA]</scope>
    <source>
        <strain evidence="3">AR33</strain>
    </source>
</reference>